<dbReference type="EMBL" id="JADIME010000051">
    <property type="protein sequence ID" value="MBO8465364.1"/>
    <property type="molecule type" value="Genomic_DNA"/>
</dbReference>
<accession>A0A9D9N9R5</accession>
<evidence type="ECO:0000256" key="3">
    <source>
        <dbReference type="ARBA" id="ARBA00022884"/>
    </source>
</evidence>
<dbReference type="InterPro" id="IPR006027">
    <property type="entry name" value="NusB_RsmB_TIM44"/>
</dbReference>
<comment type="similarity">
    <text evidence="1">Belongs to the NusB family.</text>
</comment>
<reference evidence="7" key="1">
    <citation type="submission" date="2020-10" db="EMBL/GenBank/DDBJ databases">
        <authorList>
            <person name="Gilroy R."/>
        </authorList>
    </citation>
    <scope>NUCLEOTIDE SEQUENCE</scope>
    <source>
        <strain evidence="7">10037</strain>
    </source>
</reference>
<evidence type="ECO:0000256" key="1">
    <source>
        <dbReference type="ARBA" id="ARBA00005952"/>
    </source>
</evidence>
<dbReference type="Pfam" id="PF01029">
    <property type="entry name" value="NusB"/>
    <property type="match status" value="1"/>
</dbReference>
<evidence type="ECO:0000256" key="4">
    <source>
        <dbReference type="ARBA" id="ARBA00023015"/>
    </source>
</evidence>
<proteinExistence type="inferred from homology"/>
<dbReference type="PANTHER" id="PTHR11078:SF3">
    <property type="entry name" value="ANTITERMINATION NUSB DOMAIN-CONTAINING PROTEIN"/>
    <property type="match status" value="1"/>
</dbReference>
<dbReference type="GO" id="GO:0003723">
    <property type="term" value="F:RNA binding"/>
    <property type="evidence" value="ECO:0007669"/>
    <property type="project" value="UniProtKB-KW"/>
</dbReference>
<dbReference type="Proteomes" id="UP000823597">
    <property type="component" value="Unassembled WGS sequence"/>
</dbReference>
<keyword evidence="5" id="KW-0804">Transcription</keyword>
<evidence type="ECO:0000259" key="6">
    <source>
        <dbReference type="Pfam" id="PF01029"/>
    </source>
</evidence>
<evidence type="ECO:0000313" key="8">
    <source>
        <dbReference type="Proteomes" id="UP000823597"/>
    </source>
</evidence>
<dbReference type="InterPro" id="IPR011605">
    <property type="entry name" value="NusB_fam"/>
</dbReference>
<dbReference type="InterPro" id="IPR035926">
    <property type="entry name" value="NusB-like_sf"/>
</dbReference>
<sequence>MLNRRILRVKAFKILYSYVSSGSTSIMSAEKDLLLSCEKCRDLYLLMLNLARALRNAEGDSIAARRNKFLPTEEDINPNMKFFGNLFVETLDNNMDFVKICEKKGLLWKEHDIFVRRLLKSVSSKEYFMKYMESPERSMADDCGVFIRIYENELEDNDELQQILEDASLYWVDDLGYVLGYVIKTLKGLRKGETFSVPPLFQSDSESAKSSEGIEDDKAYVLKLLDYAMANYDRLFKMIASSTANWDSDRLVSTDAALIILGLSEAAVFPQIPVKVTINEYVEISKYYSTSNSRIFVNGLLDRLIQKGLEDGSIVKSGKGLL</sequence>
<keyword evidence="4" id="KW-0805">Transcription regulation</keyword>
<keyword evidence="2" id="KW-0889">Transcription antitermination</keyword>
<dbReference type="SUPFAM" id="SSF48013">
    <property type="entry name" value="NusB-like"/>
    <property type="match status" value="1"/>
</dbReference>
<organism evidence="7 8">
    <name type="scientific">Candidatus Merdivivens pullistercoris</name>
    <dbReference type="NCBI Taxonomy" id="2840873"/>
    <lineage>
        <taxon>Bacteria</taxon>
        <taxon>Pseudomonadati</taxon>
        <taxon>Bacteroidota</taxon>
        <taxon>Bacteroidia</taxon>
        <taxon>Bacteroidales</taxon>
        <taxon>Muribaculaceae</taxon>
        <taxon>Muribaculaceae incertae sedis</taxon>
        <taxon>Candidatus Merdivivens</taxon>
    </lineage>
</organism>
<reference evidence="7" key="2">
    <citation type="journal article" date="2021" name="PeerJ">
        <title>Extensive microbial diversity within the chicken gut microbiome revealed by metagenomics and culture.</title>
        <authorList>
            <person name="Gilroy R."/>
            <person name="Ravi A."/>
            <person name="Getino M."/>
            <person name="Pursley I."/>
            <person name="Horton D.L."/>
            <person name="Alikhan N.F."/>
            <person name="Baker D."/>
            <person name="Gharbi K."/>
            <person name="Hall N."/>
            <person name="Watson M."/>
            <person name="Adriaenssens E.M."/>
            <person name="Foster-Nyarko E."/>
            <person name="Jarju S."/>
            <person name="Secka A."/>
            <person name="Antonio M."/>
            <person name="Oren A."/>
            <person name="Chaudhuri R.R."/>
            <person name="La Ragione R."/>
            <person name="Hildebrand F."/>
            <person name="Pallen M.J."/>
        </authorList>
    </citation>
    <scope>NUCLEOTIDE SEQUENCE</scope>
    <source>
        <strain evidence="7">10037</strain>
    </source>
</reference>
<protein>
    <submittedName>
        <fullName evidence="7">Transcription antitermination protein NusB</fullName>
    </submittedName>
</protein>
<gene>
    <name evidence="7" type="ORF">IAB93_05130</name>
</gene>
<feature type="domain" description="NusB/RsmB/TIM44" evidence="6">
    <location>
        <begin position="213"/>
        <end position="305"/>
    </location>
</feature>
<dbReference type="AlphaFoldDB" id="A0A9D9N9R5"/>
<evidence type="ECO:0000256" key="2">
    <source>
        <dbReference type="ARBA" id="ARBA00022814"/>
    </source>
</evidence>
<dbReference type="PANTHER" id="PTHR11078">
    <property type="entry name" value="N UTILIZATION SUBSTANCE PROTEIN B-RELATED"/>
    <property type="match status" value="1"/>
</dbReference>
<dbReference type="GO" id="GO:0031564">
    <property type="term" value="P:transcription antitermination"/>
    <property type="evidence" value="ECO:0007669"/>
    <property type="project" value="UniProtKB-KW"/>
</dbReference>
<dbReference type="Gene3D" id="1.10.940.10">
    <property type="entry name" value="NusB-like"/>
    <property type="match status" value="1"/>
</dbReference>
<comment type="caution">
    <text evidence="7">The sequence shown here is derived from an EMBL/GenBank/DDBJ whole genome shotgun (WGS) entry which is preliminary data.</text>
</comment>
<dbReference type="GO" id="GO:0006353">
    <property type="term" value="P:DNA-templated transcription termination"/>
    <property type="evidence" value="ECO:0007669"/>
    <property type="project" value="InterPro"/>
</dbReference>
<evidence type="ECO:0000256" key="5">
    <source>
        <dbReference type="ARBA" id="ARBA00023163"/>
    </source>
</evidence>
<evidence type="ECO:0000313" key="7">
    <source>
        <dbReference type="EMBL" id="MBO8465364.1"/>
    </source>
</evidence>
<keyword evidence="3" id="KW-0694">RNA-binding</keyword>
<name>A0A9D9N9R5_9BACT</name>
<dbReference type="GO" id="GO:0005829">
    <property type="term" value="C:cytosol"/>
    <property type="evidence" value="ECO:0007669"/>
    <property type="project" value="TreeGrafter"/>
</dbReference>